<dbReference type="InterPro" id="IPR059117">
    <property type="entry name" value="APS_kinase_dom"/>
</dbReference>
<dbReference type="NCBIfam" id="TIGR00339">
    <property type="entry name" value="sopT"/>
    <property type="match status" value="1"/>
</dbReference>
<name>A0A7J6TL17_PEROL</name>
<evidence type="ECO:0000256" key="3">
    <source>
        <dbReference type="ARBA" id="ARBA00022679"/>
    </source>
</evidence>
<organism evidence="11 12">
    <name type="scientific">Perkinsus olseni</name>
    <name type="common">Perkinsus atlanticus</name>
    <dbReference type="NCBI Taxonomy" id="32597"/>
    <lineage>
        <taxon>Eukaryota</taxon>
        <taxon>Sar</taxon>
        <taxon>Alveolata</taxon>
        <taxon>Perkinsozoa</taxon>
        <taxon>Perkinsea</taxon>
        <taxon>Perkinsida</taxon>
        <taxon>Perkinsidae</taxon>
        <taxon>Perkinsus</taxon>
    </lineage>
</organism>
<protein>
    <recommendedName>
        <fullName evidence="2">sulfate adenylyltransferase</fullName>
        <ecNumber evidence="2">2.7.7.4</ecNumber>
    </recommendedName>
</protein>
<keyword evidence="3 11" id="KW-0808">Transferase</keyword>
<dbReference type="Gene3D" id="3.40.50.300">
    <property type="entry name" value="P-loop containing nucleotide triphosphate hydrolases"/>
    <property type="match status" value="1"/>
</dbReference>
<dbReference type="PANTHER" id="PTHR42700:SF1">
    <property type="entry name" value="SULFATE ADENYLYLTRANSFERASE"/>
    <property type="match status" value="1"/>
</dbReference>
<feature type="signal peptide" evidence="7">
    <location>
        <begin position="1"/>
        <end position="20"/>
    </location>
</feature>
<dbReference type="InterPro" id="IPR015947">
    <property type="entry name" value="PUA-like_sf"/>
</dbReference>
<sequence length="576" mass="63962">MKAFLWLLPLICSATRRGTGQSCTVRHQLNDRQAHDLEMLLVGGFTPLKGFMNRSDYDGVVERMRLSTGQLWPLPVTLDTNNASKFPVGSCVTLLDTFGNPVARLKVEDVWRPNKTVEALQCYGTLNRYDHPAVKYLMIYAGDFYVGGVVEGLQQLPTHWDLEEVRRTPAEVRAEIARRNWTEVVAFQTRNPMHYAHVELVLRALRDSPGRGLLLHPVVGPTKPDDIPYDVRFQCYESLLSDGLLPQDRVLLSALPLAMRLAGPREALLHAIIRRNYGATHFIVGRDHAGCKDSTGQDFYEPFAAADLAKSLEPELGITIITPEAELVYAVGRGYMPASLTGPHDTLRKISGTEMRSLLDREEVLPEWFTPPGVAQILRRYIIPASMRGLAVLVSGRSGSGKTTLVKSLRGPLRERQGPVTVLDGDQTRHLISAGLSHSREDRLAHAARMGYIAGEIVKHRGLVLLSLVAPYRDFRQIIRDCVTANGGNFLHIHMNTSEADCATRDKKSIYSSYDGESHARQAYEGSMKDDYEVPSSMERTDLFLSGLSDPEENRDAVLALLQGLGLVKASSPEDS</sequence>
<dbReference type="GO" id="GO:0005524">
    <property type="term" value="F:ATP binding"/>
    <property type="evidence" value="ECO:0007669"/>
    <property type="project" value="UniProtKB-KW"/>
</dbReference>
<evidence type="ECO:0000256" key="7">
    <source>
        <dbReference type="SAM" id="SignalP"/>
    </source>
</evidence>
<evidence type="ECO:0000256" key="1">
    <source>
        <dbReference type="ARBA" id="ARBA00004678"/>
    </source>
</evidence>
<dbReference type="InterPro" id="IPR024951">
    <property type="entry name" value="Sulfurylase_cat_dom"/>
</dbReference>
<dbReference type="CDD" id="cd00517">
    <property type="entry name" value="ATPS"/>
    <property type="match status" value="1"/>
</dbReference>
<dbReference type="InterPro" id="IPR025980">
    <property type="entry name" value="ATP-Sase_PUA-like_dom"/>
</dbReference>
<evidence type="ECO:0000256" key="6">
    <source>
        <dbReference type="ARBA" id="ARBA00022840"/>
    </source>
</evidence>
<dbReference type="GO" id="GO:0005737">
    <property type="term" value="C:cytoplasm"/>
    <property type="evidence" value="ECO:0007669"/>
    <property type="project" value="TreeGrafter"/>
</dbReference>
<reference evidence="11 12" key="1">
    <citation type="submission" date="2020-04" db="EMBL/GenBank/DDBJ databases">
        <title>Perkinsus olseni comparative genomics.</title>
        <authorList>
            <person name="Bogema D.R."/>
        </authorList>
    </citation>
    <scope>NUCLEOTIDE SEQUENCE [LARGE SCALE GENOMIC DNA]</scope>
    <source>
        <strain evidence="11">ATCC PRA-205</strain>
    </source>
</reference>
<dbReference type="EMBL" id="JABANM010006376">
    <property type="protein sequence ID" value="KAF4746014.1"/>
    <property type="molecule type" value="Genomic_DNA"/>
</dbReference>
<dbReference type="Pfam" id="PF01747">
    <property type="entry name" value="ATP-sulfurylase"/>
    <property type="match status" value="1"/>
</dbReference>
<dbReference type="GO" id="GO:0004781">
    <property type="term" value="F:sulfate adenylyltransferase (ATP) activity"/>
    <property type="evidence" value="ECO:0007669"/>
    <property type="project" value="UniProtKB-EC"/>
</dbReference>
<evidence type="ECO:0000259" key="10">
    <source>
        <dbReference type="Pfam" id="PF14306"/>
    </source>
</evidence>
<dbReference type="Pfam" id="PF14306">
    <property type="entry name" value="PUA_2"/>
    <property type="match status" value="1"/>
</dbReference>
<comment type="caution">
    <text evidence="11">The sequence shown here is derived from an EMBL/GenBank/DDBJ whole genome shotgun (WGS) entry which is preliminary data.</text>
</comment>
<dbReference type="Gene3D" id="3.10.400.10">
    <property type="entry name" value="Sulfate adenylyltransferase"/>
    <property type="match status" value="1"/>
</dbReference>
<evidence type="ECO:0000256" key="2">
    <source>
        <dbReference type="ARBA" id="ARBA00012391"/>
    </source>
</evidence>
<dbReference type="PANTHER" id="PTHR42700">
    <property type="entry name" value="SULFATE ADENYLYLTRANSFERASE"/>
    <property type="match status" value="1"/>
</dbReference>
<evidence type="ECO:0000313" key="12">
    <source>
        <dbReference type="Proteomes" id="UP000574390"/>
    </source>
</evidence>
<comment type="pathway">
    <text evidence="1">Sulfur metabolism.</text>
</comment>
<feature type="chain" id="PRO_5029865956" description="sulfate adenylyltransferase" evidence="7">
    <location>
        <begin position="21"/>
        <end position="576"/>
    </location>
</feature>
<dbReference type="InterPro" id="IPR050512">
    <property type="entry name" value="Sulf_AdTrans/APS_kinase"/>
</dbReference>
<feature type="domain" description="ATP-sulfurylase PUA-like" evidence="10">
    <location>
        <begin position="26"/>
        <end position="154"/>
    </location>
</feature>
<dbReference type="Pfam" id="PF01583">
    <property type="entry name" value="APS_kinase"/>
    <property type="match status" value="1"/>
</dbReference>
<feature type="domain" description="APS kinase" evidence="8">
    <location>
        <begin position="388"/>
        <end position="537"/>
    </location>
</feature>
<evidence type="ECO:0000256" key="4">
    <source>
        <dbReference type="ARBA" id="ARBA00022695"/>
    </source>
</evidence>
<proteinExistence type="predicted"/>
<keyword evidence="5" id="KW-0547">Nucleotide-binding</keyword>
<evidence type="ECO:0000313" key="11">
    <source>
        <dbReference type="EMBL" id="KAF4746014.1"/>
    </source>
</evidence>
<dbReference type="InterPro" id="IPR027417">
    <property type="entry name" value="P-loop_NTPase"/>
</dbReference>
<dbReference type="SUPFAM" id="SSF52374">
    <property type="entry name" value="Nucleotidylyl transferase"/>
    <property type="match status" value="1"/>
</dbReference>
<dbReference type="GO" id="GO:0010134">
    <property type="term" value="P:sulfate assimilation via adenylyl sulfate reduction"/>
    <property type="evidence" value="ECO:0007669"/>
    <property type="project" value="TreeGrafter"/>
</dbReference>
<keyword evidence="4 11" id="KW-0548">Nucleotidyltransferase</keyword>
<evidence type="ECO:0000259" key="8">
    <source>
        <dbReference type="Pfam" id="PF01583"/>
    </source>
</evidence>
<feature type="domain" description="Sulphate adenylyltransferase catalytic" evidence="9">
    <location>
        <begin position="164"/>
        <end position="381"/>
    </location>
</feature>
<evidence type="ECO:0000256" key="5">
    <source>
        <dbReference type="ARBA" id="ARBA00022741"/>
    </source>
</evidence>
<dbReference type="AlphaFoldDB" id="A0A7J6TL17"/>
<dbReference type="SUPFAM" id="SSF88697">
    <property type="entry name" value="PUA domain-like"/>
    <property type="match status" value="1"/>
</dbReference>
<dbReference type="Gene3D" id="3.40.50.620">
    <property type="entry name" value="HUPs"/>
    <property type="match status" value="1"/>
</dbReference>
<dbReference type="Proteomes" id="UP000574390">
    <property type="component" value="Unassembled WGS sequence"/>
</dbReference>
<dbReference type="GO" id="GO:0019379">
    <property type="term" value="P:sulfate assimilation, phosphoadenylyl sulfate reduction by phosphoadenylyl-sulfate reductase (thioredoxin)"/>
    <property type="evidence" value="ECO:0007669"/>
    <property type="project" value="TreeGrafter"/>
</dbReference>
<evidence type="ECO:0000259" key="9">
    <source>
        <dbReference type="Pfam" id="PF01747"/>
    </source>
</evidence>
<dbReference type="EC" id="2.7.7.4" evidence="2"/>
<dbReference type="SUPFAM" id="SSF52540">
    <property type="entry name" value="P-loop containing nucleoside triphosphate hydrolases"/>
    <property type="match status" value="1"/>
</dbReference>
<dbReference type="InterPro" id="IPR014729">
    <property type="entry name" value="Rossmann-like_a/b/a_fold"/>
</dbReference>
<accession>A0A7J6TL17</accession>
<dbReference type="InterPro" id="IPR002650">
    <property type="entry name" value="Sulphate_adenylyltransferase"/>
</dbReference>
<keyword evidence="6" id="KW-0067">ATP-binding</keyword>
<gene>
    <name evidence="11" type="primary">MET3_3</name>
    <name evidence="11" type="ORF">FOZ62_029698</name>
</gene>
<keyword evidence="7" id="KW-0732">Signal</keyword>